<evidence type="ECO:0000313" key="3">
    <source>
        <dbReference type="Proteomes" id="UP000003688"/>
    </source>
</evidence>
<name>B9XMH5_PEDPL</name>
<evidence type="ECO:0000313" key="2">
    <source>
        <dbReference type="EMBL" id="EEF59017.1"/>
    </source>
</evidence>
<keyword evidence="1" id="KW-1133">Transmembrane helix</keyword>
<comment type="caution">
    <text evidence="2">The sequence shown here is derived from an EMBL/GenBank/DDBJ whole genome shotgun (WGS) entry which is preliminary data.</text>
</comment>
<protein>
    <submittedName>
        <fullName evidence="2">Uncharacterized protein</fullName>
    </submittedName>
</protein>
<dbReference type="STRING" id="320771.Cflav_PD2066"/>
<dbReference type="Proteomes" id="UP000003688">
    <property type="component" value="Unassembled WGS sequence"/>
</dbReference>
<dbReference type="EMBL" id="ABOX02000034">
    <property type="protein sequence ID" value="EEF59017.1"/>
    <property type="molecule type" value="Genomic_DNA"/>
</dbReference>
<sequence>MNVPEQIRISVGAFSGKRVGYALAFLSLTLVPAHFYISCEASDAVAGTSLIFFLLTVVLSFLVPRGTPHRFRPPALAFLAVIAHGFCAH</sequence>
<organism evidence="2 3">
    <name type="scientific">Pedosphaera parvula (strain Ellin514)</name>
    <dbReference type="NCBI Taxonomy" id="320771"/>
    <lineage>
        <taxon>Bacteria</taxon>
        <taxon>Pseudomonadati</taxon>
        <taxon>Verrucomicrobiota</taxon>
        <taxon>Pedosphaerae</taxon>
        <taxon>Pedosphaerales</taxon>
        <taxon>Pedosphaeraceae</taxon>
        <taxon>Pedosphaera</taxon>
    </lineage>
</organism>
<keyword evidence="1" id="KW-0472">Membrane</keyword>
<dbReference type="AlphaFoldDB" id="B9XMH5"/>
<reference evidence="2 3" key="1">
    <citation type="journal article" date="2011" name="J. Bacteriol.">
        <title>Genome sequence of 'Pedosphaera parvula' Ellin514, an aerobic Verrucomicrobial isolate from pasture soil.</title>
        <authorList>
            <person name="Kant R."/>
            <person name="van Passel M.W."/>
            <person name="Sangwan P."/>
            <person name="Palva A."/>
            <person name="Lucas S."/>
            <person name="Copeland A."/>
            <person name="Lapidus A."/>
            <person name="Glavina Del Rio T."/>
            <person name="Dalin E."/>
            <person name="Tice H."/>
            <person name="Bruce D."/>
            <person name="Goodwin L."/>
            <person name="Pitluck S."/>
            <person name="Chertkov O."/>
            <person name="Larimer F.W."/>
            <person name="Land M.L."/>
            <person name="Hauser L."/>
            <person name="Brettin T.S."/>
            <person name="Detter J.C."/>
            <person name="Han S."/>
            <person name="de Vos W.M."/>
            <person name="Janssen P.H."/>
            <person name="Smidt H."/>
        </authorList>
    </citation>
    <scope>NUCLEOTIDE SEQUENCE [LARGE SCALE GENOMIC DNA]</scope>
    <source>
        <strain evidence="2 3">Ellin514</strain>
    </source>
</reference>
<evidence type="ECO:0000256" key="1">
    <source>
        <dbReference type="SAM" id="Phobius"/>
    </source>
</evidence>
<accession>B9XMH5</accession>
<feature type="transmembrane region" description="Helical" evidence="1">
    <location>
        <begin position="44"/>
        <end position="63"/>
    </location>
</feature>
<keyword evidence="1" id="KW-0812">Transmembrane</keyword>
<keyword evidence="3" id="KW-1185">Reference proteome</keyword>
<feature type="transmembrane region" description="Helical" evidence="1">
    <location>
        <begin position="21"/>
        <end position="38"/>
    </location>
</feature>
<proteinExistence type="predicted"/>
<gene>
    <name evidence="2" type="ORF">Cflav_PD2066</name>
</gene>